<comment type="caution">
    <text evidence="2">The sequence shown here is derived from an EMBL/GenBank/DDBJ whole genome shotgun (WGS) entry which is preliminary data.</text>
</comment>
<sequence>MFLKIKIGLLISLGIISNLEGQTSETSVEKEEEASNAYQGFCTEMPSFTTGQLIHFAMDKRIQKDAITAGYKNSWSTFYNWRKRNVTPEKGVAVMMEEYQKEVMKEEDISEVYKTMYQLKAVILNDQIWNKNKLKVRFIDGDKNNIKRVIKYAREWERYCNVRFRFIERGMADITITFEDEGYWSFIGSNSKDKVPSMSLSSIERENTANFRGIVLHEFGHALGLIHEHQGPAFTYEWNTEEVYAYYKDKHGWEEEETYNNVLYRYNFDQVTREDTTPFDPKSIMIYYIPKKLLKNTSHTFHRNNELSEKDKQFIRRKY</sequence>
<evidence type="ECO:0000313" key="2">
    <source>
        <dbReference type="EMBL" id="MFD2592881.1"/>
    </source>
</evidence>
<proteinExistence type="predicted"/>
<dbReference type="Gene3D" id="3.40.390.10">
    <property type="entry name" value="Collagenase (Catalytic Domain)"/>
    <property type="match status" value="1"/>
</dbReference>
<reference evidence="3" key="1">
    <citation type="journal article" date="2019" name="Int. J. Syst. Evol. Microbiol.">
        <title>The Global Catalogue of Microorganisms (GCM) 10K type strain sequencing project: providing services to taxonomists for standard genome sequencing and annotation.</title>
        <authorList>
            <consortium name="The Broad Institute Genomics Platform"/>
            <consortium name="The Broad Institute Genome Sequencing Center for Infectious Disease"/>
            <person name="Wu L."/>
            <person name="Ma J."/>
        </authorList>
    </citation>
    <scope>NUCLEOTIDE SEQUENCE [LARGE SCALE GENOMIC DNA]</scope>
    <source>
        <strain evidence="3">KCTC 42423</strain>
    </source>
</reference>
<dbReference type="InterPro" id="IPR006026">
    <property type="entry name" value="Peptidase_Metallo"/>
</dbReference>
<evidence type="ECO:0000313" key="3">
    <source>
        <dbReference type="Proteomes" id="UP001597459"/>
    </source>
</evidence>
<dbReference type="SUPFAM" id="SSF55486">
    <property type="entry name" value="Metalloproteases ('zincins'), catalytic domain"/>
    <property type="match status" value="1"/>
</dbReference>
<dbReference type="SMART" id="SM00235">
    <property type="entry name" value="ZnMc"/>
    <property type="match status" value="1"/>
</dbReference>
<protein>
    <submittedName>
        <fullName evidence="2">M12 family metallopeptidase</fullName>
    </submittedName>
</protein>
<dbReference type="InterPro" id="IPR001506">
    <property type="entry name" value="Peptidase_M12A"/>
</dbReference>
<accession>A0ABW5NCQ4</accession>
<evidence type="ECO:0000259" key="1">
    <source>
        <dbReference type="SMART" id="SM00235"/>
    </source>
</evidence>
<keyword evidence="3" id="KW-1185">Reference proteome</keyword>
<feature type="domain" description="Peptidase metallopeptidase" evidence="1">
    <location>
        <begin position="125"/>
        <end position="268"/>
    </location>
</feature>
<gene>
    <name evidence="2" type="ORF">ACFSTE_18735</name>
</gene>
<dbReference type="RefSeq" id="WP_378255050.1">
    <property type="nucleotide sequence ID" value="NZ_JBHSJV010000001.1"/>
</dbReference>
<dbReference type="InterPro" id="IPR024079">
    <property type="entry name" value="MetalloPept_cat_dom_sf"/>
</dbReference>
<name>A0ABW5NCQ4_9FLAO</name>
<organism evidence="2 3">
    <name type="scientific">Aquimarina hainanensis</name>
    <dbReference type="NCBI Taxonomy" id="1578017"/>
    <lineage>
        <taxon>Bacteria</taxon>
        <taxon>Pseudomonadati</taxon>
        <taxon>Bacteroidota</taxon>
        <taxon>Flavobacteriia</taxon>
        <taxon>Flavobacteriales</taxon>
        <taxon>Flavobacteriaceae</taxon>
        <taxon>Aquimarina</taxon>
    </lineage>
</organism>
<dbReference type="EMBL" id="JBHULX010000039">
    <property type="protein sequence ID" value="MFD2592881.1"/>
    <property type="molecule type" value="Genomic_DNA"/>
</dbReference>
<dbReference type="Pfam" id="PF01400">
    <property type="entry name" value="Astacin"/>
    <property type="match status" value="1"/>
</dbReference>
<dbReference type="Proteomes" id="UP001597459">
    <property type="component" value="Unassembled WGS sequence"/>
</dbReference>